<evidence type="ECO:0000256" key="1">
    <source>
        <dbReference type="SAM" id="MobiDB-lite"/>
    </source>
</evidence>
<sequence>MTSKHPKSTRPTDADLERDPGIGQSKGLHRDTGADDIAGQNTEEGDVANDTNRFGGVNPKQRGRTNK</sequence>
<dbReference type="RefSeq" id="WP_017960164.1">
    <property type="nucleotide sequence ID" value="NZ_CP018228.1"/>
</dbReference>
<accession>A0A1L3Z8N7</accession>
<dbReference type="Proteomes" id="UP000183050">
    <property type="component" value="Chromosome"/>
</dbReference>
<evidence type="ECO:0000313" key="2">
    <source>
        <dbReference type="EMBL" id="API52029.1"/>
    </source>
</evidence>
<protein>
    <submittedName>
        <fullName evidence="2">Uncharacterized protein</fullName>
    </submittedName>
</protein>
<proteinExistence type="predicted"/>
<dbReference type="AlphaFoldDB" id="A0A1L3Z8N7"/>
<gene>
    <name evidence="2" type="ORF">BMW22_10665</name>
    <name evidence="3" type="ORF">HFO42_07070</name>
</gene>
<name>A0A1L3Z8N7_RHILE</name>
<organism evidence="2 4">
    <name type="scientific">Rhizobium leguminosarum</name>
    <dbReference type="NCBI Taxonomy" id="384"/>
    <lineage>
        <taxon>Bacteria</taxon>
        <taxon>Pseudomonadati</taxon>
        <taxon>Pseudomonadota</taxon>
        <taxon>Alphaproteobacteria</taxon>
        <taxon>Hyphomicrobiales</taxon>
        <taxon>Rhizobiaceae</taxon>
        <taxon>Rhizobium/Agrobacterium group</taxon>
        <taxon>Rhizobium</taxon>
    </lineage>
</organism>
<dbReference type="EMBL" id="JAAXEP010000003">
    <property type="protein sequence ID" value="MBY5627876.1"/>
    <property type="molecule type" value="Genomic_DNA"/>
</dbReference>
<dbReference type="EMBL" id="CP018228">
    <property type="protein sequence ID" value="API52029.1"/>
    <property type="molecule type" value="Genomic_DNA"/>
</dbReference>
<evidence type="ECO:0000313" key="4">
    <source>
        <dbReference type="Proteomes" id="UP000183050"/>
    </source>
</evidence>
<feature type="compositionally biased region" description="Basic and acidic residues" evidence="1">
    <location>
        <begin position="10"/>
        <end position="20"/>
    </location>
</feature>
<reference evidence="3" key="2">
    <citation type="submission" date="2020-04" db="EMBL/GenBank/DDBJ databases">
        <title>Global-level population genomics supports evidence of horizontal gene transfer on evolution of Rhizobia in Lentils.</title>
        <authorList>
            <person name="Gai Y."/>
            <person name="Cook D."/>
            <person name="Riely B."/>
        </authorList>
    </citation>
    <scope>NUCLEOTIDE SEQUENCE</scope>
    <source>
        <strain evidence="3">Derici101B</strain>
    </source>
</reference>
<reference evidence="2 4" key="1">
    <citation type="submission" date="2016-11" db="EMBL/GenBank/DDBJ databases">
        <title>Rhizobium leguminosarum bv. viciae strain Vaf12 isolated from Vavilovia formosa root nodules from Russia, Dagestan.</title>
        <authorList>
            <person name="Kimeklis A."/>
        </authorList>
    </citation>
    <scope>NUCLEOTIDE SEQUENCE [LARGE SCALE GENOMIC DNA]</scope>
    <source>
        <strain evidence="2 4">Vaf-108</strain>
    </source>
</reference>
<feature type="region of interest" description="Disordered" evidence="1">
    <location>
        <begin position="1"/>
        <end position="67"/>
    </location>
</feature>
<dbReference type="Proteomes" id="UP000825699">
    <property type="component" value="Unassembled WGS sequence"/>
</dbReference>
<evidence type="ECO:0000313" key="3">
    <source>
        <dbReference type="EMBL" id="MBY5627876.1"/>
    </source>
</evidence>